<dbReference type="Gene3D" id="1.20.1540.10">
    <property type="entry name" value="Rhomboid-like"/>
    <property type="match status" value="1"/>
</dbReference>
<dbReference type="InterPro" id="IPR050925">
    <property type="entry name" value="Rhomboid_protease_S54"/>
</dbReference>
<feature type="transmembrane region" description="Helical" evidence="5">
    <location>
        <begin position="150"/>
        <end position="171"/>
    </location>
</feature>
<evidence type="ECO:0000256" key="3">
    <source>
        <dbReference type="ARBA" id="ARBA00022989"/>
    </source>
</evidence>
<evidence type="ECO:0000256" key="5">
    <source>
        <dbReference type="SAM" id="Phobius"/>
    </source>
</evidence>
<accession>A0A931AJJ9</accession>
<dbReference type="EMBL" id="JADOGI010000353">
    <property type="protein sequence ID" value="MBF8194071.1"/>
    <property type="molecule type" value="Genomic_DNA"/>
</dbReference>
<keyword evidence="4 5" id="KW-0472">Membrane</keyword>
<dbReference type="Proteomes" id="UP000605361">
    <property type="component" value="Unassembled WGS sequence"/>
</dbReference>
<dbReference type="AlphaFoldDB" id="A0A931AJJ9"/>
<organism evidence="7 8">
    <name type="scientific">Nonomuraea cypriaca</name>
    <dbReference type="NCBI Taxonomy" id="1187855"/>
    <lineage>
        <taxon>Bacteria</taxon>
        <taxon>Bacillati</taxon>
        <taxon>Actinomycetota</taxon>
        <taxon>Actinomycetes</taxon>
        <taxon>Streptosporangiales</taxon>
        <taxon>Streptosporangiaceae</taxon>
        <taxon>Nonomuraea</taxon>
    </lineage>
</organism>
<gene>
    <name evidence="7" type="ORF">ITP53_52070</name>
</gene>
<keyword evidence="3 5" id="KW-1133">Transmembrane helix</keyword>
<evidence type="ECO:0000313" key="7">
    <source>
        <dbReference type="EMBL" id="MBF8194071.1"/>
    </source>
</evidence>
<evidence type="ECO:0000259" key="6">
    <source>
        <dbReference type="Pfam" id="PF01694"/>
    </source>
</evidence>
<feature type="domain" description="Peptidase S54 rhomboid" evidence="6">
    <location>
        <begin position="89"/>
        <end position="223"/>
    </location>
</feature>
<dbReference type="SUPFAM" id="SSF144091">
    <property type="entry name" value="Rhomboid-like"/>
    <property type="match status" value="1"/>
</dbReference>
<feature type="transmembrane region" description="Helical" evidence="5">
    <location>
        <begin position="40"/>
        <end position="62"/>
    </location>
</feature>
<feature type="transmembrane region" description="Helical" evidence="5">
    <location>
        <begin position="178"/>
        <end position="196"/>
    </location>
</feature>
<name>A0A931AJJ9_9ACTN</name>
<dbReference type="GO" id="GO:0016020">
    <property type="term" value="C:membrane"/>
    <property type="evidence" value="ECO:0007669"/>
    <property type="project" value="UniProtKB-SubCell"/>
</dbReference>
<evidence type="ECO:0000313" key="8">
    <source>
        <dbReference type="Proteomes" id="UP000605361"/>
    </source>
</evidence>
<feature type="transmembrane region" description="Helical" evidence="5">
    <location>
        <begin position="202"/>
        <end position="221"/>
    </location>
</feature>
<evidence type="ECO:0000256" key="2">
    <source>
        <dbReference type="ARBA" id="ARBA00022692"/>
    </source>
</evidence>
<dbReference type="PANTHER" id="PTHR43731">
    <property type="entry name" value="RHOMBOID PROTEASE"/>
    <property type="match status" value="1"/>
</dbReference>
<feature type="transmembrane region" description="Helical" evidence="5">
    <location>
        <begin position="127"/>
        <end position="144"/>
    </location>
</feature>
<keyword evidence="2 5" id="KW-0812">Transmembrane</keyword>
<sequence length="233" mass="24654">MGGDSSARVRLFLRTVKGGSRHQESAVSEHSRYESARRGAGALVSGALSAIVIMVALLAAMWGVEVIDYVFGGALDRQFGILGGDPDGLIGIVFAPFLHDGFGHLMANSLPLLILGFLAALRGVGKFLWASVLIILIGGLGTWVTSPGVITIGASGLVFGYFGFVVARGLFDRRALDIVIGIGVAIAYYSILWGLLPNQYGISWQGHLFGLIGGVVAAWVLRRKRELPAAPTY</sequence>
<comment type="caution">
    <text evidence="7">The sequence shown here is derived from an EMBL/GenBank/DDBJ whole genome shotgun (WGS) entry which is preliminary data.</text>
</comment>
<dbReference type="PANTHER" id="PTHR43731:SF9">
    <property type="entry name" value="SLR1461 PROTEIN"/>
    <property type="match status" value="1"/>
</dbReference>
<evidence type="ECO:0000256" key="1">
    <source>
        <dbReference type="ARBA" id="ARBA00004141"/>
    </source>
</evidence>
<feature type="transmembrane region" description="Helical" evidence="5">
    <location>
        <begin position="102"/>
        <end position="120"/>
    </location>
</feature>
<comment type="subcellular location">
    <subcellularLocation>
        <location evidence="1">Membrane</location>
        <topology evidence="1">Multi-pass membrane protein</topology>
    </subcellularLocation>
</comment>
<dbReference type="Pfam" id="PF01694">
    <property type="entry name" value="Rhomboid"/>
    <property type="match status" value="1"/>
</dbReference>
<evidence type="ECO:0000256" key="4">
    <source>
        <dbReference type="ARBA" id="ARBA00023136"/>
    </source>
</evidence>
<keyword evidence="8" id="KW-1185">Reference proteome</keyword>
<proteinExistence type="predicted"/>
<keyword evidence="7" id="KW-0645">Protease</keyword>
<keyword evidence="7" id="KW-0378">Hydrolase</keyword>
<protein>
    <submittedName>
        <fullName evidence="7">Rhomboid family intramembrane serine protease</fullName>
    </submittedName>
</protein>
<dbReference type="InterPro" id="IPR022764">
    <property type="entry name" value="Peptidase_S54_rhomboid_dom"/>
</dbReference>
<reference evidence="7" key="1">
    <citation type="submission" date="2020-11" db="EMBL/GenBank/DDBJ databases">
        <title>Whole-genome analyses of Nonomuraea sp. K274.</title>
        <authorList>
            <person name="Veyisoglu A."/>
        </authorList>
    </citation>
    <scope>NUCLEOTIDE SEQUENCE</scope>
    <source>
        <strain evidence="7">K274</strain>
    </source>
</reference>
<dbReference type="InterPro" id="IPR035952">
    <property type="entry name" value="Rhomboid-like_sf"/>
</dbReference>
<dbReference type="GO" id="GO:0006508">
    <property type="term" value="P:proteolysis"/>
    <property type="evidence" value="ECO:0007669"/>
    <property type="project" value="UniProtKB-KW"/>
</dbReference>
<dbReference type="GO" id="GO:0004252">
    <property type="term" value="F:serine-type endopeptidase activity"/>
    <property type="evidence" value="ECO:0007669"/>
    <property type="project" value="InterPro"/>
</dbReference>